<reference evidence="6 7" key="1">
    <citation type="submission" date="2016-10" db="EMBL/GenBank/DDBJ databases">
        <authorList>
            <person name="de Groot N.N."/>
        </authorList>
    </citation>
    <scope>NUCLEOTIDE SEQUENCE [LARGE SCALE GENOMIC DNA]</scope>
    <source>
        <strain evidence="6 7">YAD2003</strain>
    </source>
</reference>
<dbReference type="InterPro" id="IPR041628">
    <property type="entry name" value="ChlI/MoxR_AAA_lid"/>
</dbReference>
<dbReference type="Gene3D" id="3.40.50.300">
    <property type="entry name" value="P-loop containing nucleotide triphosphate hydrolases"/>
    <property type="match status" value="1"/>
</dbReference>
<proteinExistence type="inferred from homology"/>
<keyword evidence="1" id="KW-0547">Nucleotide-binding</keyword>
<organism evidence="6 7">
    <name type="scientific">Ruminococcus flavefaciens</name>
    <dbReference type="NCBI Taxonomy" id="1265"/>
    <lineage>
        <taxon>Bacteria</taxon>
        <taxon>Bacillati</taxon>
        <taxon>Bacillota</taxon>
        <taxon>Clostridia</taxon>
        <taxon>Eubacteriales</taxon>
        <taxon>Oscillospiraceae</taxon>
        <taxon>Ruminococcus</taxon>
    </lineage>
</organism>
<protein>
    <submittedName>
        <fullName evidence="6">MoxR-like ATPase</fullName>
    </submittedName>
</protein>
<evidence type="ECO:0000313" key="6">
    <source>
        <dbReference type="EMBL" id="SEH37947.1"/>
    </source>
</evidence>
<dbReference type="InterPro" id="IPR050764">
    <property type="entry name" value="CbbQ/NirQ/NorQ/GpvN"/>
</dbReference>
<dbReference type="SUPFAM" id="SSF52540">
    <property type="entry name" value="P-loop containing nucleoside triphosphate hydrolases"/>
    <property type="match status" value="1"/>
</dbReference>
<keyword evidence="2" id="KW-0067">ATP-binding</keyword>
<evidence type="ECO:0000313" key="7">
    <source>
        <dbReference type="Proteomes" id="UP000183190"/>
    </source>
</evidence>
<dbReference type="InterPro" id="IPR011703">
    <property type="entry name" value="ATPase_AAA-3"/>
</dbReference>
<sequence length="311" mass="34196">MNSNVSRLAGSVGRVIVGKQQTVVKLIAALLCEGHVLLEDVPGVGKTQLITALSRSIGGKFNRIQLTPDVMPSDIAGFTMLDSNKGEFVYRDGAVMCNFLLADEINRASPKVQSALLEAMEERQISLDGVTHKLPRPFLVMATQNPVETYGTFHLPEAQMDRFFMKLSMGYPSMEEEFEVLGRTENYNPIANITEPVMTVEDIAAMQEAVKRVRVSDGVKQYIINIVSSTRQDRNTVLGISPRGSIALFKAAKAFAYIFDRDYVTPDDVKCTAVSVLAHRIILSPQGKTTFGTGEAYIENVIRNCPVPSMS</sequence>
<dbReference type="FunFam" id="3.40.50.300:FF:000640">
    <property type="entry name" value="MoxR family ATPase"/>
    <property type="match status" value="1"/>
</dbReference>
<dbReference type="EMBL" id="FNWV01000001">
    <property type="protein sequence ID" value="SEH37947.1"/>
    <property type="molecule type" value="Genomic_DNA"/>
</dbReference>
<dbReference type="PIRSF" id="PIRSF002849">
    <property type="entry name" value="AAA_ATPase_chaperone_MoxR_prd"/>
    <property type="match status" value="1"/>
</dbReference>
<feature type="domain" description="ATPase AAA-3" evidence="4">
    <location>
        <begin position="35"/>
        <end position="165"/>
    </location>
</feature>
<dbReference type="GO" id="GO:0016887">
    <property type="term" value="F:ATP hydrolysis activity"/>
    <property type="evidence" value="ECO:0007669"/>
    <property type="project" value="InterPro"/>
</dbReference>
<dbReference type="PANTHER" id="PTHR42759:SF5">
    <property type="entry name" value="METHANOL DEHYDROGENASE REGULATOR"/>
    <property type="match status" value="1"/>
</dbReference>
<evidence type="ECO:0000256" key="3">
    <source>
        <dbReference type="ARBA" id="ARBA00061607"/>
    </source>
</evidence>
<feature type="domain" description="ChlI/MoxR AAA lid" evidence="5">
    <location>
        <begin position="229"/>
        <end position="287"/>
    </location>
</feature>
<gene>
    <name evidence="6" type="ORF">SAMN02910265_00185</name>
</gene>
<dbReference type="Gene3D" id="1.10.8.80">
    <property type="entry name" value="Magnesium chelatase subunit I, C-Terminal domain"/>
    <property type="match status" value="1"/>
</dbReference>
<comment type="similarity">
    <text evidence="3">Belongs to the MoxR family.</text>
</comment>
<dbReference type="PANTHER" id="PTHR42759">
    <property type="entry name" value="MOXR FAMILY PROTEIN"/>
    <property type="match status" value="1"/>
</dbReference>
<evidence type="ECO:0000256" key="2">
    <source>
        <dbReference type="ARBA" id="ARBA00022840"/>
    </source>
</evidence>
<dbReference type="AlphaFoldDB" id="A0A1H6HR14"/>
<evidence type="ECO:0000259" key="4">
    <source>
        <dbReference type="Pfam" id="PF07726"/>
    </source>
</evidence>
<dbReference type="InterPro" id="IPR027417">
    <property type="entry name" value="P-loop_NTPase"/>
</dbReference>
<evidence type="ECO:0000256" key="1">
    <source>
        <dbReference type="ARBA" id="ARBA00022741"/>
    </source>
</evidence>
<name>A0A1H6HR14_RUMFL</name>
<dbReference type="Proteomes" id="UP000183190">
    <property type="component" value="Unassembled WGS sequence"/>
</dbReference>
<dbReference type="Pfam" id="PF17863">
    <property type="entry name" value="AAA_lid_2"/>
    <property type="match status" value="1"/>
</dbReference>
<accession>A0A1H6HR14</accession>
<dbReference type="OrthoDB" id="9808397at2"/>
<evidence type="ECO:0000259" key="5">
    <source>
        <dbReference type="Pfam" id="PF17863"/>
    </source>
</evidence>
<dbReference type="Pfam" id="PF07726">
    <property type="entry name" value="AAA_3"/>
    <property type="match status" value="1"/>
</dbReference>
<dbReference type="GO" id="GO:0005524">
    <property type="term" value="F:ATP binding"/>
    <property type="evidence" value="ECO:0007669"/>
    <property type="project" value="UniProtKB-KW"/>
</dbReference>
<dbReference type="RefSeq" id="WP_074714033.1">
    <property type="nucleotide sequence ID" value="NZ_FNWV01000001.1"/>
</dbReference>